<dbReference type="EMBL" id="LAZR01001676">
    <property type="protein sequence ID" value="KKN40975.1"/>
    <property type="molecule type" value="Genomic_DNA"/>
</dbReference>
<sequence>MKTTPRRAVAGGCFVAGRFYRGGCFLPKTGDVVTYDECRIKHELSELTLNDHVYARAMAATLRGSTAVRHQVVLRSRRLRAIARLVEAADHAGDRRARHRLHEIHQRCLQGALTLAGS</sequence>
<reference evidence="1" key="1">
    <citation type="journal article" date="2015" name="Nature">
        <title>Complex archaea that bridge the gap between prokaryotes and eukaryotes.</title>
        <authorList>
            <person name="Spang A."/>
            <person name="Saw J.H."/>
            <person name="Jorgensen S.L."/>
            <person name="Zaremba-Niedzwiedzka K."/>
            <person name="Martijn J."/>
            <person name="Lind A.E."/>
            <person name="van Eijk R."/>
            <person name="Schleper C."/>
            <person name="Guy L."/>
            <person name="Ettema T.J."/>
        </authorList>
    </citation>
    <scope>NUCLEOTIDE SEQUENCE</scope>
</reference>
<dbReference type="AlphaFoldDB" id="A0A0F9QAI6"/>
<proteinExistence type="predicted"/>
<protein>
    <submittedName>
        <fullName evidence="1">Uncharacterized protein</fullName>
    </submittedName>
</protein>
<gene>
    <name evidence="1" type="ORF">LCGC14_0728070</name>
</gene>
<name>A0A0F9QAI6_9ZZZZ</name>
<accession>A0A0F9QAI6</accession>
<organism evidence="1">
    <name type="scientific">marine sediment metagenome</name>
    <dbReference type="NCBI Taxonomy" id="412755"/>
    <lineage>
        <taxon>unclassified sequences</taxon>
        <taxon>metagenomes</taxon>
        <taxon>ecological metagenomes</taxon>
    </lineage>
</organism>
<evidence type="ECO:0000313" key="1">
    <source>
        <dbReference type="EMBL" id="KKN40975.1"/>
    </source>
</evidence>
<comment type="caution">
    <text evidence="1">The sequence shown here is derived from an EMBL/GenBank/DDBJ whole genome shotgun (WGS) entry which is preliminary data.</text>
</comment>